<proteinExistence type="inferred from homology"/>
<accession>A0ABW8THP5</accession>
<dbReference type="SMART" id="SM00640">
    <property type="entry name" value="Glyco_32"/>
    <property type="match status" value="1"/>
</dbReference>
<evidence type="ECO:0000256" key="5">
    <source>
        <dbReference type="ARBA" id="ARBA00022801"/>
    </source>
</evidence>
<evidence type="ECO:0000256" key="9">
    <source>
        <dbReference type="RuleBase" id="RU365015"/>
    </source>
</evidence>
<dbReference type="Pfam" id="PF08244">
    <property type="entry name" value="Glyco_hydro_32C"/>
    <property type="match status" value="1"/>
</dbReference>
<dbReference type="CDD" id="cd18623">
    <property type="entry name" value="GH32_ScrB-like"/>
    <property type="match status" value="1"/>
</dbReference>
<dbReference type="InterPro" id="IPR013320">
    <property type="entry name" value="ConA-like_dom_sf"/>
</dbReference>
<evidence type="ECO:0000256" key="2">
    <source>
        <dbReference type="ARBA" id="ARBA00009902"/>
    </source>
</evidence>
<comment type="catalytic activity">
    <reaction evidence="8">
        <text>Hydrolysis of terminal non-reducing beta-D-fructofuranoside residues in beta-D-fructofuranosides.</text>
        <dbReference type="EC" id="3.2.1.26"/>
    </reaction>
</comment>
<evidence type="ECO:0000259" key="10">
    <source>
        <dbReference type="Pfam" id="PF00251"/>
    </source>
</evidence>
<comment type="similarity">
    <text evidence="2 8">Belongs to the glycosyl hydrolase 32 family.</text>
</comment>
<dbReference type="Gene3D" id="2.115.10.20">
    <property type="entry name" value="Glycosyl hydrolase domain, family 43"/>
    <property type="match status" value="1"/>
</dbReference>
<keyword evidence="6 8" id="KW-0326">Glycosidase</keyword>
<dbReference type="InterPro" id="IPR001362">
    <property type="entry name" value="Glyco_hydro_32"/>
</dbReference>
<evidence type="ECO:0000256" key="8">
    <source>
        <dbReference type="RuleBase" id="RU362110"/>
    </source>
</evidence>
<dbReference type="EMBL" id="JBJIAA010000014">
    <property type="protein sequence ID" value="MFL0251998.1"/>
    <property type="molecule type" value="Genomic_DNA"/>
</dbReference>
<dbReference type="InterPro" id="IPR006232">
    <property type="entry name" value="Suc6P_hydrolase"/>
</dbReference>
<comment type="caution">
    <text evidence="12">The sequence shown here is derived from an EMBL/GenBank/DDBJ whole genome shotgun (WGS) entry which is preliminary data.</text>
</comment>
<dbReference type="InterPro" id="IPR023296">
    <property type="entry name" value="Glyco_hydro_beta-prop_sf"/>
</dbReference>
<evidence type="ECO:0000256" key="4">
    <source>
        <dbReference type="ARBA" id="ARBA00019623"/>
    </source>
</evidence>
<evidence type="ECO:0000313" key="12">
    <source>
        <dbReference type="EMBL" id="MFL0251998.1"/>
    </source>
</evidence>
<protein>
    <recommendedName>
        <fullName evidence="4 8">Sucrose-6-phosphate hydrolase</fullName>
        <ecNumber evidence="3 8">3.2.1.26</ecNumber>
    </recommendedName>
    <alternativeName>
        <fullName evidence="7 9">Invertase</fullName>
    </alternativeName>
</protein>
<evidence type="ECO:0000256" key="1">
    <source>
        <dbReference type="ARBA" id="ARBA00004914"/>
    </source>
</evidence>
<name>A0ABW8THP5_9CLOT</name>
<dbReference type="EC" id="3.2.1.26" evidence="3 8"/>
<keyword evidence="5 8" id="KW-0378">Hydrolase</keyword>
<gene>
    <name evidence="12" type="ORF">ACJDT4_16380</name>
</gene>
<comment type="pathway">
    <text evidence="1 9">Glycan biosynthesis; sucrose metabolism.</text>
</comment>
<organism evidence="12 13">
    <name type="scientific">Clostridium neuense</name>
    <dbReference type="NCBI Taxonomy" id="1728934"/>
    <lineage>
        <taxon>Bacteria</taxon>
        <taxon>Bacillati</taxon>
        <taxon>Bacillota</taxon>
        <taxon>Clostridia</taxon>
        <taxon>Eubacteriales</taxon>
        <taxon>Clostridiaceae</taxon>
        <taxon>Clostridium</taxon>
    </lineage>
</organism>
<feature type="domain" description="Glycosyl hydrolase family 32 N-terminal" evidence="10">
    <location>
        <begin position="31"/>
        <end position="338"/>
    </location>
</feature>
<keyword evidence="9" id="KW-0963">Cytoplasm</keyword>
<dbReference type="Gene3D" id="2.60.120.560">
    <property type="entry name" value="Exo-inulinase, domain 1"/>
    <property type="match status" value="1"/>
</dbReference>
<evidence type="ECO:0000256" key="3">
    <source>
        <dbReference type="ARBA" id="ARBA00012758"/>
    </source>
</evidence>
<dbReference type="InterPro" id="IPR013148">
    <property type="entry name" value="Glyco_hydro_32_N"/>
</dbReference>
<dbReference type="SUPFAM" id="SSF49899">
    <property type="entry name" value="Concanavalin A-like lectins/glucanases"/>
    <property type="match status" value="1"/>
</dbReference>
<evidence type="ECO:0000256" key="6">
    <source>
        <dbReference type="ARBA" id="ARBA00023295"/>
    </source>
</evidence>
<dbReference type="RefSeq" id="WP_406788650.1">
    <property type="nucleotide sequence ID" value="NZ_JBJIAA010000014.1"/>
</dbReference>
<evidence type="ECO:0000256" key="7">
    <source>
        <dbReference type="ARBA" id="ARBA00033367"/>
    </source>
</evidence>
<dbReference type="PANTHER" id="PTHR43101:SF1">
    <property type="entry name" value="BETA-FRUCTOSIDASE"/>
    <property type="match status" value="1"/>
</dbReference>
<dbReference type="Pfam" id="PF00251">
    <property type="entry name" value="Glyco_hydro_32N"/>
    <property type="match status" value="1"/>
</dbReference>
<sequence length="489" mass="56770">MDNKEFLKLVKKYEDKYEKVVENDYYRQNYHLMCPVGFMNDPNGFIDFQGEYHLFYQYNPAYPEPNKIVCWGHVKSKDLVNWDRLPPALAPIDWYDSQGCYSGSAVNVNDELVLVYTGNVKDIAGNRETYQCLAKTLDGVSFEKDKKNPVISNQPEGYTRHFRDPKIWQHNDFWYAIIGAQTEEKRGAAVIYSSKDLYSWNKIGEAAGANLGKLSFLGYMWECPNLFSIKNKDILLFCPQGVKAEGDFYNNIYQCGYLTGKLDYNTGKMSYSDFTEFDRGFEFYAPQVTKDSKGRTLVIGWMGLPDEENSPTIEKHWLHCLTIIRELQLKGNKIIQKPVEEMRLLRKDEMGYDGIILNNEEIQLKNIEGDSYELLCEFFYENVQSFGLKLRCNKDKKEETLFYYDSEEEKLVLDRSKDGFHKDGVRKCKVKASGKLKLNVFMDKSSVEIFVNDGQEVFTSRIYPSKGSNDVIFFAQNGEVSLNVRHWTI</sequence>
<dbReference type="NCBIfam" id="TIGR01322">
    <property type="entry name" value="scrB_fam"/>
    <property type="match status" value="1"/>
</dbReference>
<reference evidence="12 13" key="1">
    <citation type="submission" date="2024-11" db="EMBL/GenBank/DDBJ databases">
        <authorList>
            <person name="Heng Y.C."/>
            <person name="Lim A.C.H."/>
            <person name="Lee J.K.Y."/>
            <person name="Kittelmann S."/>
        </authorList>
    </citation>
    <scope>NUCLEOTIDE SEQUENCE [LARGE SCALE GENOMIC DNA]</scope>
    <source>
        <strain evidence="12 13">WILCCON 0114</strain>
    </source>
</reference>
<evidence type="ECO:0000259" key="11">
    <source>
        <dbReference type="Pfam" id="PF08244"/>
    </source>
</evidence>
<dbReference type="PANTHER" id="PTHR43101">
    <property type="entry name" value="BETA-FRUCTOSIDASE"/>
    <property type="match status" value="1"/>
</dbReference>
<comment type="function">
    <text evidence="9">Enables the bacterium to metabolize sucrose as a sole carbon source.</text>
</comment>
<dbReference type="GO" id="GO:0016787">
    <property type="term" value="F:hydrolase activity"/>
    <property type="evidence" value="ECO:0007669"/>
    <property type="project" value="UniProtKB-KW"/>
</dbReference>
<dbReference type="SUPFAM" id="SSF75005">
    <property type="entry name" value="Arabinanase/levansucrase/invertase"/>
    <property type="match status" value="1"/>
</dbReference>
<keyword evidence="13" id="KW-1185">Reference proteome</keyword>
<keyword evidence="9" id="KW-0119">Carbohydrate metabolism</keyword>
<comment type="subcellular location">
    <subcellularLocation>
        <location evidence="9">Cytoplasm</location>
    </subcellularLocation>
</comment>
<feature type="domain" description="Glycosyl hydrolase family 32 C-terminal" evidence="11">
    <location>
        <begin position="356"/>
        <end position="486"/>
    </location>
</feature>
<dbReference type="InterPro" id="IPR051214">
    <property type="entry name" value="GH32_Enzymes"/>
</dbReference>
<dbReference type="Proteomes" id="UP001623592">
    <property type="component" value="Unassembled WGS sequence"/>
</dbReference>
<dbReference type="InterPro" id="IPR013189">
    <property type="entry name" value="Glyco_hydro_32_C"/>
</dbReference>
<evidence type="ECO:0000313" key="13">
    <source>
        <dbReference type="Proteomes" id="UP001623592"/>
    </source>
</evidence>